<evidence type="ECO:0000313" key="1">
    <source>
        <dbReference type="EMBL" id="KAK8845869.1"/>
    </source>
</evidence>
<name>A0ABR2HEK7_9EUKA</name>
<dbReference type="EMBL" id="JAPFFF010000030">
    <property type="protein sequence ID" value="KAK8845869.1"/>
    <property type="molecule type" value="Genomic_DNA"/>
</dbReference>
<proteinExistence type="predicted"/>
<sequence length="108" mass="12516">MEQLLKPNILSPIISRNQANDPTISHFTLNSINKGNFNYFLNLIIFQPNNTPSKEIPFIEEVVKILGNTSLILRHTENMVERTEDNIFDQLQDHLQNPIINAKFNSRK</sequence>
<protein>
    <submittedName>
        <fullName evidence="1">Uncharacterized protein</fullName>
    </submittedName>
</protein>
<organism evidence="1 2">
    <name type="scientific">Tritrichomonas musculus</name>
    <dbReference type="NCBI Taxonomy" id="1915356"/>
    <lineage>
        <taxon>Eukaryota</taxon>
        <taxon>Metamonada</taxon>
        <taxon>Parabasalia</taxon>
        <taxon>Tritrichomonadida</taxon>
        <taxon>Tritrichomonadidae</taxon>
        <taxon>Tritrichomonas</taxon>
    </lineage>
</organism>
<comment type="caution">
    <text evidence="1">The sequence shown here is derived from an EMBL/GenBank/DDBJ whole genome shotgun (WGS) entry which is preliminary data.</text>
</comment>
<keyword evidence="2" id="KW-1185">Reference proteome</keyword>
<accession>A0ABR2HEK7</accession>
<reference evidence="1 2" key="1">
    <citation type="submission" date="2024-04" db="EMBL/GenBank/DDBJ databases">
        <title>Tritrichomonas musculus Genome.</title>
        <authorList>
            <person name="Alves-Ferreira E."/>
            <person name="Grigg M."/>
            <person name="Lorenzi H."/>
            <person name="Galac M."/>
        </authorList>
    </citation>
    <scope>NUCLEOTIDE SEQUENCE [LARGE SCALE GENOMIC DNA]</scope>
    <source>
        <strain evidence="1 2">EAF2021</strain>
    </source>
</reference>
<dbReference type="Proteomes" id="UP001470230">
    <property type="component" value="Unassembled WGS sequence"/>
</dbReference>
<evidence type="ECO:0000313" key="2">
    <source>
        <dbReference type="Proteomes" id="UP001470230"/>
    </source>
</evidence>
<gene>
    <name evidence="1" type="ORF">M9Y10_020795</name>
</gene>